<reference evidence="2 3" key="1">
    <citation type="submission" date="2019-12" db="EMBL/GenBank/DDBJ databases">
        <authorList>
            <person name="Lauer M.J."/>
            <person name="Curtus N.L."/>
            <person name="Garlena R.A."/>
            <person name="Russell D.A."/>
            <person name="Pope W.H."/>
            <person name="Jacobs-Sera D."/>
            <person name="Hatfull G.F."/>
        </authorList>
    </citation>
    <scope>NUCLEOTIDE SEQUENCE [LARGE SCALE GENOMIC DNA]</scope>
</reference>
<accession>A0A6B9LHP8</accession>
<dbReference type="EMBL" id="MN813686">
    <property type="protein sequence ID" value="QHB37354.1"/>
    <property type="molecule type" value="Genomic_DNA"/>
</dbReference>
<keyword evidence="3" id="KW-1185">Reference proteome</keyword>
<sequence length="205" mass="22022">MAGSPFKGQGGAATATSAPTAKKQPASAPADGEGEELKSSKAANPADLPDATGAGADDPYNAADPGGMSGFKPGHFMDQLVLCNFYETGRMKTVNSGNEPDGKSPYCKLDLIPLTLPDEFGFTNKHGEYEACDEFEVGERLEELMFFNKPLVREAERALRKGIPWVLGRITKGERKPNQDAPVILKPASDEDKALYAEWRASKGR</sequence>
<dbReference type="GeneID" id="60320916"/>
<dbReference type="Proteomes" id="UP000463946">
    <property type="component" value="Segment"/>
</dbReference>
<organism evidence="2 3">
    <name type="scientific">Mycobacterium phage BirdsNest</name>
    <dbReference type="NCBI Taxonomy" id="2686231"/>
    <lineage>
        <taxon>Viruses</taxon>
        <taxon>Duplodnaviria</taxon>
        <taxon>Heunggongvirae</taxon>
        <taxon>Uroviricota</taxon>
        <taxon>Caudoviricetes</taxon>
        <taxon>Bclasvirinae</taxon>
        <taxon>Birdsnestvirus</taxon>
        <taxon>Birdsnestvirus birdsnest</taxon>
    </lineage>
</organism>
<dbReference type="RefSeq" id="YP_009949511.1">
    <property type="nucleotide sequence ID" value="NC_051581.1"/>
</dbReference>
<evidence type="ECO:0000313" key="2">
    <source>
        <dbReference type="EMBL" id="QHB37354.1"/>
    </source>
</evidence>
<evidence type="ECO:0000256" key="1">
    <source>
        <dbReference type="SAM" id="MobiDB-lite"/>
    </source>
</evidence>
<gene>
    <name evidence="2" type="primary">52</name>
    <name evidence="2" type="ORF">PBI_BIRDSNEST_52</name>
</gene>
<feature type="compositionally biased region" description="Low complexity" evidence="1">
    <location>
        <begin position="12"/>
        <end position="26"/>
    </location>
</feature>
<protein>
    <submittedName>
        <fullName evidence="2">Uncharacterized protein</fullName>
    </submittedName>
</protein>
<dbReference type="KEGG" id="vg:60320916"/>
<evidence type="ECO:0000313" key="3">
    <source>
        <dbReference type="Proteomes" id="UP000463946"/>
    </source>
</evidence>
<name>A0A6B9LHP8_9CAUD</name>
<proteinExistence type="predicted"/>
<feature type="region of interest" description="Disordered" evidence="1">
    <location>
        <begin position="1"/>
        <end position="66"/>
    </location>
</feature>